<gene>
    <name evidence="3" type="ORF">SAMN05216215_1009182</name>
</gene>
<dbReference type="GO" id="GO:0046872">
    <property type="term" value="F:metal ion binding"/>
    <property type="evidence" value="ECO:0007669"/>
    <property type="project" value="InterPro"/>
</dbReference>
<proteinExistence type="predicted"/>
<keyword evidence="3" id="KW-0413">Isomerase</keyword>
<accession>A0A1H3ALX2</accession>
<dbReference type="GO" id="GO:0016853">
    <property type="term" value="F:isomerase activity"/>
    <property type="evidence" value="ECO:0007669"/>
    <property type="project" value="UniProtKB-KW"/>
</dbReference>
<dbReference type="AlphaFoldDB" id="A0A1H3ALX2"/>
<evidence type="ECO:0000313" key="4">
    <source>
        <dbReference type="Proteomes" id="UP000199529"/>
    </source>
</evidence>
<feature type="domain" description="Mycothiol-dependent maleylpyruvate isomerase metal-binding" evidence="2">
    <location>
        <begin position="24"/>
        <end position="136"/>
    </location>
</feature>
<dbReference type="Proteomes" id="UP000199529">
    <property type="component" value="Unassembled WGS sequence"/>
</dbReference>
<keyword evidence="4" id="KW-1185">Reference proteome</keyword>
<dbReference type="STRING" id="418495.SAMN05216215_1009182"/>
<evidence type="ECO:0000259" key="2">
    <source>
        <dbReference type="Pfam" id="PF11716"/>
    </source>
</evidence>
<dbReference type="PANTHER" id="PTHR40758">
    <property type="entry name" value="CONSERVED PROTEIN"/>
    <property type="match status" value="1"/>
</dbReference>
<feature type="domain" description="MDMPI C-terminal" evidence="1">
    <location>
        <begin position="149"/>
        <end position="245"/>
    </location>
</feature>
<dbReference type="InterPro" id="IPR024344">
    <property type="entry name" value="MDMPI_metal-binding"/>
</dbReference>
<reference evidence="4" key="1">
    <citation type="submission" date="2016-10" db="EMBL/GenBank/DDBJ databases">
        <authorList>
            <person name="Varghese N."/>
            <person name="Submissions S."/>
        </authorList>
    </citation>
    <scope>NUCLEOTIDE SEQUENCE [LARGE SCALE GENOMIC DNA]</scope>
    <source>
        <strain evidence="4">CGMCC 4.3530</strain>
    </source>
</reference>
<dbReference type="PANTHER" id="PTHR40758:SF1">
    <property type="entry name" value="CONSERVED PROTEIN"/>
    <property type="match status" value="1"/>
</dbReference>
<sequence length="256" mass="27904">MNGTEVGLDYGRMLDLLGIEAQLLTAATHDAHADAPALGASGRTLGQTIRHLGDLCEDTLSWLGATAAEQRWDLPDQPSLREVTSRFAVRLADLLAEFGARPPHDRCPTWWPEQHTVRFWLRRMLHATTVHRVDVQVAAGVLPTPIEPEVATDGVDEVLRLWFGYRLHALGITATRPCSVGVYVADQNWLVTADQNGTAVVSSADVATTTPDAVVGGDAPAVYLWMWGRLPDRAVETSGDLDAIAQLWSLLQLATR</sequence>
<dbReference type="InterPro" id="IPR010872">
    <property type="entry name" value="MDMPI_C-term_domain"/>
</dbReference>
<dbReference type="EMBL" id="FNOK01000009">
    <property type="protein sequence ID" value="SDX30605.1"/>
    <property type="molecule type" value="Genomic_DNA"/>
</dbReference>
<evidence type="ECO:0000313" key="3">
    <source>
        <dbReference type="EMBL" id="SDX30605.1"/>
    </source>
</evidence>
<dbReference type="RefSeq" id="WP_245761102.1">
    <property type="nucleotide sequence ID" value="NZ_FNOK01000009.1"/>
</dbReference>
<dbReference type="GO" id="GO:0005886">
    <property type="term" value="C:plasma membrane"/>
    <property type="evidence" value="ECO:0007669"/>
    <property type="project" value="TreeGrafter"/>
</dbReference>
<keyword evidence="3" id="KW-0670">Pyruvate</keyword>
<protein>
    <submittedName>
        <fullName evidence="3">Mycothiol maleylpyruvate isomerase N-terminal domain-containing protein</fullName>
    </submittedName>
</protein>
<dbReference type="Pfam" id="PF07398">
    <property type="entry name" value="MDMPI_C"/>
    <property type="match status" value="1"/>
</dbReference>
<organism evidence="3 4">
    <name type="scientific">Saccharopolyspora shandongensis</name>
    <dbReference type="NCBI Taxonomy" id="418495"/>
    <lineage>
        <taxon>Bacteria</taxon>
        <taxon>Bacillati</taxon>
        <taxon>Actinomycetota</taxon>
        <taxon>Actinomycetes</taxon>
        <taxon>Pseudonocardiales</taxon>
        <taxon>Pseudonocardiaceae</taxon>
        <taxon>Saccharopolyspora</taxon>
    </lineage>
</organism>
<evidence type="ECO:0000259" key="1">
    <source>
        <dbReference type="Pfam" id="PF07398"/>
    </source>
</evidence>
<dbReference type="Pfam" id="PF11716">
    <property type="entry name" value="MDMPI_N"/>
    <property type="match status" value="1"/>
</dbReference>
<name>A0A1H3ALX2_9PSEU</name>